<feature type="non-terminal residue" evidence="1">
    <location>
        <position position="23"/>
    </location>
</feature>
<dbReference type="EMBL" id="UOFB01000123">
    <property type="protein sequence ID" value="VAW46181.1"/>
    <property type="molecule type" value="Genomic_DNA"/>
</dbReference>
<dbReference type="AlphaFoldDB" id="A0A3B0VT74"/>
<accession>A0A3B0VT74</accession>
<reference evidence="1" key="1">
    <citation type="submission" date="2018-06" db="EMBL/GenBank/DDBJ databases">
        <authorList>
            <person name="Zhirakovskaya E."/>
        </authorList>
    </citation>
    <scope>NUCLEOTIDE SEQUENCE</scope>
</reference>
<sequence length="23" mass="2480">MAGFRNISLAMTYSHMGPPTLPS</sequence>
<evidence type="ECO:0000313" key="1">
    <source>
        <dbReference type="EMBL" id="VAW46181.1"/>
    </source>
</evidence>
<gene>
    <name evidence="1" type="ORF">MNBD_GAMMA04-608</name>
</gene>
<proteinExistence type="predicted"/>
<name>A0A3B0VT74_9ZZZZ</name>
<organism evidence="1">
    <name type="scientific">hydrothermal vent metagenome</name>
    <dbReference type="NCBI Taxonomy" id="652676"/>
    <lineage>
        <taxon>unclassified sequences</taxon>
        <taxon>metagenomes</taxon>
        <taxon>ecological metagenomes</taxon>
    </lineage>
</organism>
<protein>
    <submittedName>
        <fullName evidence="1">Uncharacterized protein</fullName>
    </submittedName>
</protein>